<keyword evidence="3" id="KW-1185">Reference proteome</keyword>
<keyword evidence="1" id="KW-0732">Signal</keyword>
<evidence type="ECO:0000313" key="3">
    <source>
        <dbReference type="Proteomes" id="UP001218188"/>
    </source>
</evidence>
<evidence type="ECO:0000313" key="2">
    <source>
        <dbReference type="EMBL" id="KAJ7030128.1"/>
    </source>
</evidence>
<dbReference type="AlphaFoldDB" id="A0AAD6WWL7"/>
<evidence type="ECO:0000256" key="1">
    <source>
        <dbReference type="SAM" id="SignalP"/>
    </source>
</evidence>
<accession>A0AAD6WWL7</accession>
<feature type="signal peptide" evidence="1">
    <location>
        <begin position="1"/>
        <end position="20"/>
    </location>
</feature>
<gene>
    <name evidence="2" type="ORF">C8F04DRAFT_1042783</name>
</gene>
<protein>
    <submittedName>
        <fullName evidence="2">Uncharacterized protein</fullName>
    </submittedName>
</protein>
<dbReference type="Proteomes" id="UP001218188">
    <property type="component" value="Unassembled WGS sequence"/>
</dbReference>
<feature type="chain" id="PRO_5041904137" evidence="1">
    <location>
        <begin position="21"/>
        <end position="167"/>
    </location>
</feature>
<name>A0AAD6WWL7_9AGAR</name>
<organism evidence="2 3">
    <name type="scientific">Mycena alexandri</name>
    <dbReference type="NCBI Taxonomy" id="1745969"/>
    <lineage>
        <taxon>Eukaryota</taxon>
        <taxon>Fungi</taxon>
        <taxon>Dikarya</taxon>
        <taxon>Basidiomycota</taxon>
        <taxon>Agaricomycotina</taxon>
        <taxon>Agaricomycetes</taxon>
        <taxon>Agaricomycetidae</taxon>
        <taxon>Agaricales</taxon>
        <taxon>Marasmiineae</taxon>
        <taxon>Mycenaceae</taxon>
        <taxon>Mycena</taxon>
    </lineage>
</organism>
<proteinExistence type="predicted"/>
<comment type="caution">
    <text evidence="2">The sequence shown here is derived from an EMBL/GenBank/DDBJ whole genome shotgun (WGS) entry which is preliminary data.</text>
</comment>
<dbReference type="EMBL" id="JARJCM010000094">
    <property type="protein sequence ID" value="KAJ7030128.1"/>
    <property type="molecule type" value="Genomic_DNA"/>
</dbReference>
<reference evidence="2" key="1">
    <citation type="submission" date="2023-03" db="EMBL/GenBank/DDBJ databases">
        <title>Massive genome expansion in bonnet fungi (Mycena s.s.) driven by repeated elements and novel gene families across ecological guilds.</title>
        <authorList>
            <consortium name="Lawrence Berkeley National Laboratory"/>
            <person name="Harder C.B."/>
            <person name="Miyauchi S."/>
            <person name="Viragh M."/>
            <person name="Kuo A."/>
            <person name="Thoen E."/>
            <person name="Andreopoulos B."/>
            <person name="Lu D."/>
            <person name="Skrede I."/>
            <person name="Drula E."/>
            <person name="Henrissat B."/>
            <person name="Morin E."/>
            <person name="Kohler A."/>
            <person name="Barry K."/>
            <person name="LaButti K."/>
            <person name="Morin E."/>
            <person name="Salamov A."/>
            <person name="Lipzen A."/>
            <person name="Mereny Z."/>
            <person name="Hegedus B."/>
            <person name="Baldrian P."/>
            <person name="Stursova M."/>
            <person name="Weitz H."/>
            <person name="Taylor A."/>
            <person name="Grigoriev I.V."/>
            <person name="Nagy L.G."/>
            <person name="Martin F."/>
            <person name="Kauserud H."/>
        </authorList>
    </citation>
    <scope>NUCLEOTIDE SEQUENCE</scope>
    <source>
        <strain evidence="2">CBHHK200</strain>
    </source>
</reference>
<sequence length="167" mass="17485">MVALRFASLFLLYTSLTVLATKLPSRAAAAKGPTPPPLNTWAENALATVIKATSVSALDTAFDAFLSQDVTIAVNAMSLSRADYIAKRQSQGFDTAAKIVYSQALEAPTVANSSAAGEVALYFVATIGANVVTSSMNLVIGQDTTLSPPLTDSRRVNSINQILTETS</sequence>